<comment type="caution">
    <text evidence="10">The sequence shown here is derived from an EMBL/GenBank/DDBJ whole genome shotgun (WGS) entry which is preliminary data.</text>
</comment>
<dbReference type="NCBIfam" id="TIGR01198">
    <property type="entry name" value="pgl"/>
    <property type="match status" value="1"/>
</dbReference>
<feature type="domain" description="Glucosamine/galactosamine-6-phosphate isomerase" evidence="9">
    <location>
        <begin position="16"/>
        <end position="246"/>
    </location>
</feature>
<sequence length="259" mass="28849">MHNIDPQIKIQTFENLAELSKAAAERLAVYSADCIAQQGRFTIALAGGNTPRELYKILAQPPIREQIDWFNTYLFFGDERCVPPNHPDSNYRMVQENLLDFVGIPFANIFRMEGENLDPEAAATNYANLLQEFFELESGDGPSPENFPKFDLILLGMGPDGHTASLFPGTSALQERGHPVAANFVPKLNANRLTLTAPTINRAEQVWFLVVGEDKAPTLKRVLEGDYQPQTLPSQLVKPNGGRVYWFVDRAAASQLDTI</sequence>
<gene>
    <name evidence="8 10" type="primary">pgl</name>
    <name evidence="10" type="ORF">HXX08_20150</name>
</gene>
<organism evidence="10 11">
    <name type="scientific">Candidatus Chlorohelix allophototropha</name>
    <dbReference type="NCBI Taxonomy" id="3003348"/>
    <lineage>
        <taxon>Bacteria</taxon>
        <taxon>Bacillati</taxon>
        <taxon>Chloroflexota</taxon>
        <taxon>Chloroflexia</taxon>
        <taxon>Candidatus Chloroheliales</taxon>
        <taxon>Candidatus Chloroheliaceae</taxon>
        <taxon>Candidatus Chlorohelix</taxon>
    </lineage>
</organism>
<comment type="function">
    <text evidence="2 8">Hydrolysis of 6-phosphogluconolactone to 6-phosphogluconate.</text>
</comment>
<evidence type="ECO:0000256" key="1">
    <source>
        <dbReference type="ARBA" id="ARBA00000832"/>
    </source>
</evidence>
<protein>
    <recommendedName>
        <fullName evidence="6 8">6-phosphogluconolactonase</fullName>
        <shortName evidence="8">6PGL</shortName>
        <ecNumber evidence="5 8">3.1.1.31</ecNumber>
    </recommendedName>
</protein>
<evidence type="ECO:0000256" key="2">
    <source>
        <dbReference type="ARBA" id="ARBA00002681"/>
    </source>
</evidence>
<name>A0A8T7M840_9CHLR</name>
<dbReference type="InterPro" id="IPR039104">
    <property type="entry name" value="6PGL"/>
</dbReference>
<dbReference type="Pfam" id="PF01182">
    <property type="entry name" value="Glucosamine_iso"/>
    <property type="match status" value="1"/>
</dbReference>
<evidence type="ECO:0000256" key="3">
    <source>
        <dbReference type="ARBA" id="ARBA00004961"/>
    </source>
</evidence>
<comment type="similarity">
    <text evidence="4 8">Belongs to the glucosamine/galactosamine-6-phosphate isomerase family. 6-phosphogluconolactonase subfamily.</text>
</comment>
<dbReference type="GO" id="GO:0006098">
    <property type="term" value="P:pentose-phosphate shunt"/>
    <property type="evidence" value="ECO:0007669"/>
    <property type="project" value="InterPro"/>
</dbReference>
<dbReference type="Proteomes" id="UP000521676">
    <property type="component" value="Unassembled WGS sequence"/>
</dbReference>
<dbReference type="GO" id="GO:0005975">
    <property type="term" value="P:carbohydrate metabolic process"/>
    <property type="evidence" value="ECO:0007669"/>
    <property type="project" value="UniProtKB-UniRule"/>
</dbReference>
<comment type="pathway">
    <text evidence="3 8">Carbohydrate degradation; pentose phosphate pathway; D-ribulose 5-phosphate from D-glucose 6-phosphate (oxidative stage): step 2/3.</text>
</comment>
<evidence type="ECO:0000256" key="8">
    <source>
        <dbReference type="RuleBase" id="RU365095"/>
    </source>
</evidence>
<dbReference type="CDD" id="cd01400">
    <property type="entry name" value="6PGL"/>
    <property type="match status" value="1"/>
</dbReference>
<proteinExistence type="inferred from homology"/>
<accession>A0A8T7M840</accession>
<dbReference type="PANTHER" id="PTHR11054">
    <property type="entry name" value="6-PHOSPHOGLUCONOLACTONASE"/>
    <property type="match status" value="1"/>
</dbReference>
<evidence type="ECO:0000256" key="7">
    <source>
        <dbReference type="ARBA" id="ARBA00022801"/>
    </source>
</evidence>
<evidence type="ECO:0000256" key="6">
    <source>
        <dbReference type="ARBA" id="ARBA00020337"/>
    </source>
</evidence>
<keyword evidence="7 8" id="KW-0378">Hydrolase</keyword>
<evidence type="ECO:0000259" key="9">
    <source>
        <dbReference type="Pfam" id="PF01182"/>
    </source>
</evidence>
<dbReference type="GO" id="GO:0017057">
    <property type="term" value="F:6-phosphogluconolactonase activity"/>
    <property type="evidence" value="ECO:0007669"/>
    <property type="project" value="UniProtKB-UniRule"/>
</dbReference>
<dbReference type="Gene3D" id="3.40.50.1360">
    <property type="match status" value="1"/>
</dbReference>
<dbReference type="AlphaFoldDB" id="A0A8T7M840"/>
<dbReference type="SUPFAM" id="SSF100950">
    <property type="entry name" value="NagB/RpiA/CoA transferase-like"/>
    <property type="match status" value="1"/>
</dbReference>
<dbReference type="FunFam" id="3.40.50.1360:FF:000005">
    <property type="entry name" value="6-phosphogluconolactonase"/>
    <property type="match status" value="1"/>
</dbReference>
<dbReference type="EMBL" id="JACATZ010000003">
    <property type="protein sequence ID" value="NWJ48173.1"/>
    <property type="molecule type" value="Genomic_DNA"/>
</dbReference>
<dbReference type="InterPro" id="IPR006148">
    <property type="entry name" value="Glc/Gal-6P_isomerase"/>
</dbReference>
<evidence type="ECO:0000256" key="5">
    <source>
        <dbReference type="ARBA" id="ARBA00013198"/>
    </source>
</evidence>
<dbReference type="EC" id="3.1.1.31" evidence="5 8"/>
<dbReference type="InterPro" id="IPR005900">
    <property type="entry name" value="6-phosphogluconolactonase_DevB"/>
</dbReference>
<evidence type="ECO:0000313" key="11">
    <source>
        <dbReference type="Proteomes" id="UP000521676"/>
    </source>
</evidence>
<reference evidence="10 11" key="1">
    <citation type="submission" date="2020-06" db="EMBL/GenBank/DDBJ databases">
        <title>Anoxygenic phototrophic Chloroflexota member uses a Type I reaction center.</title>
        <authorList>
            <person name="Tsuji J.M."/>
            <person name="Shaw N.A."/>
            <person name="Nagashima S."/>
            <person name="Venkiteswaran J."/>
            <person name="Schiff S.L."/>
            <person name="Hanada S."/>
            <person name="Tank M."/>
            <person name="Neufeld J.D."/>
        </authorList>
    </citation>
    <scope>NUCLEOTIDE SEQUENCE [LARGE SCALE GENOMIC DNA]</scope>
    <source>
        <strain evidence="10">L227-S17</strain>
    </source>
</reference>
<comment type="catalytic activity">
    <reaction evidence="1 8">
        <text>6-phospho-D-glucono-1,5-lactone + H2O = 6-phospho-D-gluconate + H(+)</text>
        <dbReference type="Rhea" id="RHEA:12556"/>
        <dbReference type="ChEBI" id="CHEBI:15377"/>
        <dbReference type="ChEBI" id="CHEBI:15378"/>
        <dbReference type="ChEBI" id="CHEBI:57955"/>
        <dbReference type="ChEBI" id="CHEBI:58759"/>
        <dbReference type="EC" id="3.1.1.31"/>
    </reaction>
</comment>
<dbReference type="PANTHER" id="PTHR11054:SF0">
    <property type="entry name" value="6-PHOSPHOGLUCONOLACTONASE"/>
    <property type="match status" value="1"/>
</dbReference>
<evidence type="ECO:0000313" key="10">
    <source>
        <dbReference type="EMBL" id="NWJ48173.1"/>
    </source>
</evidence>
<evidence type="ECO:0000256" key="4">
    <source>
        <dbReference type="ARBA" id="ARBA00010662"/>
    </source>
</evidence>
<dbReference type="InterPro" id="IPR037171">
    <property type="entry name" value="NagB/RpiA_transferase-like"/>
</dbReference>